<dbReference type="Proteomes" id="UP000031572">
    <property type="component" value="Unassembled WGS sequence"/>
</dbReference>
<sequence>MDDVVTAYFRFYAELNNFLPPAQRQRRVAHTCSRDASVKHMIEALGVPHTEVDLILVDGAPVDFSHRLHDRESVSVYPCFTGIDAATLPRLRPLPPERFIADAHLGQLAKNLRMLGFDVLYRNDYSDAAVARISAEENRIVLTRDRDLLIRKDIVYGCYLHAISCDAQIAEVIGRFDLAPLVRAFSRCLNCNGVLRTVEKTAVEHRVPHHSRQFYERFYECEDCAQVYWEGSHVERMRRRVAQMLGAAGISAGG</sequence>
<feature type="domain" description="Ubiquitin Mut7-C" evidence="2">
    <location>
        <begin position="5"/>
        <end position="83"/>
    </location>
</feature>
<keyword evidence="4" id="KW-1185">Reference proteome</keyword>
<feature type="domain" description="Mut7-C RNAse" evidence="1">
    <location>
        <begin position="98"/>
        <end position="240"/>
    </location>
</feature>
<dbReference type="STRING" id="709839.TSA66_06370"/>
<dbReference type="InterPro" id="IPR002782">
    <property type="entry name" value="Mut7-C_RNAse_dom"/>
</dbReference>
<comment type="caution">
    <text evidence="3">The sequence shown here is derived from an EMBL/GenBank/DDBJ whole genome shotgun (WGS) entry which is preliminary data.</text>
</comment>
<evidence type="ECO:0000313" key="4">
    <source>
        <dbReference type="Proteomes" id="UP000031572"/>
    </source>
</evidence>
<gene>
    <name evidence="3" type="ORF">TSA66_06370</name>
</gene>
<evidence type="ECO:0000259" key="2">
    <source>
        <dbReference type="Pfam" id="PF14451"/>
    </source>
</evidence>
<evidence type="ECO:0000259" key="1">
    <source>
        <dbReference type="Pfam" id="PF01927"/>
    </source>
</evidence>
<dbReference type="InterPro" id="IPR027798">
    <property type="entry name" value="Ub_Mut7C"/>
</dbReference>
<reference evidence="3 4" key="1">
    <citation type="submission" date="2014-12" db="EMBL/GenBank/DDBJ databases">
        <title>Denitrispirillum autotrophicum gen. nov., sp. nov., Denitrifying, Facultatively Autotrophic Bacteria Isolated from Rice Paddy Soil.</title>
        <authorList>
            <person name="Ishii S."/>
            <person name="Ashida N."/>
            <person name="Ohno H."/>
            <person name="Otsuka S."/>
            <person name="Yokota A."/>
            <person name="Senoo K."/>
        </authorList>
    </citation>
    <scope>NUCLEOTIDE SEQUENCE [LARGE SCALE GENOMIC DNA]</scope>
    <source>
        <strain evidence="3 4">TSA66</strain>
    </source>
</reference>
<organism evidence="3 4">
    <name type="scientific">Noviherbaspirillum autotrophicum</name>
    <dbReference type="NCBI Taxonomy" id="709839"/>
    <lineage>
        <taxon>Bacteria</taxon>
        <taxon>Pseudomonadati</taxon>
        <taxon>Pseudomonadota</taxon>
        <taxon>Betaproteobacteria</taxon>
        <taxon>Burkholderiales</taxon>
        <taxon>Oxalobacteraceae</taxon>
        <taxon>Noviherbaspirillum</taxon>
    </lineage>
</organism>
<dbReference type="PANTHER" id="PTHR39081">
    <property type="entry name" value="MUT7-C DOMAIN-CONTAINING PROTEIN"/>
    <property type="match status" value="1"/>
</dbReference>
<name>A0A0C1Y994_9BURK</name>
<dbReference type="AlphaFoldDB" id="A0A0C1Y994"/>
<accession>A0A0C1Y994</accession>
<dbReference type="EMBL" id="JWJG01000028">
    <property type="protein sequence ID" value="KIF83533.1"/>
    <property type="molecule type" value="Genomic_DNA"/>
</dbReference>
<dbReference type="Pfam" id="PF01927">
    <property type="entry name" value="Mut7-C"/>
    <property type="match status" value="1"/>
</dbReference>
<evidence type="ECO:0000313" key="3">
    <source>
        <dbReference type="EMBL" id="KIF83533.1"/>
    </source>
</evidence>
<dbReference type="OrthoDB" id="9797655at2"/>
<dbReference type="PANTHER" id="PTHR39081:SF1">
    <property type="entry name" value="MUT7-C RNASE DOMAIN-CONTAINING PROTEIN"/>
    <property type="match status" value="1"/>
</dbReference>
<proteinExistence type="predicted"/>
<dbReference type="Pfam" id="PF14451">
    <property type="entry name" value="Ub-Mut7C"/>
    <property type="match status" value="1"/>
</dbReference>
<protein>
    <submittedName>
        <fullName evidence="3">Twitching motility protein PilT</fullName>
    </submittedName>
</protein>